<evidence type="ECO:0000259" key="4">
    <source>
        <dbReference type="PROSITE" id="PS50932"/>
    </source>
</evidence>
<keyword evidence="7" id="KW-1185">Reference proteome</keyword>
<evidence type="ECO:0000313" key="7">
    <source>
        <dbReference type="Proteomes" id="UP001474120"/>
    </source>
</evidence>
<sequence length="345" mass="38728">MKHKITLKKIAKEFGVSISTVSKALKNSHEISSEVKERIQAFAKYYHYKPNSLALNLRNQKTKTIGVIIPEIVHHFFTKVITGIEKLANEKGYNVMICLSNESYEKEVLNLEMLANGVVDGIIVSVAKETEEKDDYRHFNELINNGIPLVMFDRVVDQINCNKVIADDKGGAFLATEQLIKNGCSHIALLTTPDYVTVGNERKEGYLKALYENNIPANQDLVVKVNDKISIEEQLSVLFEGGIIPDGIFAVNEIYAATVMKVARNFGYNVPEDIEVIGFTDGLISEFTTPSLTTVAQHGRTMGQKALELLLDEIDSQDTHYQYKTSLIQTDLKIRNSTKKVEFHN</sequence>
<accession>A0ABU9L3R7</accession>
<evidence type="ECO:0000313" key="6">
    <source>
        <dbReference type="EMBL" id="MEL4457044.1"/>
    </source>
</evidence>
<reference evidence="6 7" key="1">
    <citation type="submission" date="2024-04" db="EMBL/GenBank/DDBJ databases">
        <title>whole genome sequencing of Lutimonas vermicola strain IMCC1616.</title>
        <authorList>
            <person name="Bae S.S."/>
        </authorList>
    </citation>
    <scope>NUCLEOTIDE SEQUENCE [LARGE SCALE GENOMIC DNA]</scope>
    <source>
        <strain evidence="6 7">IMCC1616</strain>
    </source>
</reference>
<evidence type="ECO:0000256" key="2">
    <source>
        <dbReference type="ARBA" id="ARBA00023125"/>
    </source>
</evidence>
<feature type="domain" description="HTH cro/C1-type" evidence="5">
    <location>
        <begin position="2"/>
        <end position="53"/>
    </location>
</feature>
<proteinExistence type="predicted"/>
<dbReference type="Gene3D" id="3.40.50.2300">
    <property type="match status" value="2"/>
</dbReference>
<dbReference type="InterPro" id="IPR046335">
    <property type="entry name" value="LacI/GalR-like_sensor"/>
</dbReference>
<dbReference type="SUPFAM" id="SSF47413">
    <property type="entry name" value="lambda repressor-like DNA-binding domains"/>
    <property type="match status" value="1"/>
</dbReference>
<feature type="domain" description="HTH lacI-type" evidence="4">
    <location>
        <begin position="5"/>
        <end position="59"/>
    </location>
</feature>
<dbReference type="InterPro" id="IPR000843">
    <property type="entry name" value="HTH_LacI"/>
</dbReference>
<dbReference type="SUPFAM" id="SSF53822">
    <property type="entry name" value="Periplasmic binding protein-like I"/>
    <property type="match status" value="1"/>
</dbReference>
<evidence type="ECO:0000256" key="1">
    <source>
        <dbReference type="ARBA" id="ARBA00023015"/>
    </source>
</evidence>
<dbReference type="CDD" id="cd06267">
    <property type="entry name" value="PBP1_LacI_sugar_binding-like"/>
    <property type="match status" value="1"/>
</dbReference>
<dbReference type="Proteomes" id="UP001474120">
    <property type="component" value="Unassembled WGS sequence"/>
</dbReference>
<keyword evidence="1" id="KW-0805">Transcription regulation</keyword>
<evidence type="ECO:0000259" key="5">
    <source>
        <dbReference type="PROSITE" id="PS50943"/>
    </source>
</evidence>
<dbReference type="GO" id="GO:0003677">
    <property type="term" value="F:DNA binding"/>
    <property type="evidence" value="ECO:0007669"/>
    <property type="project" value="UniProtKB-KW"/>
</dbReference>
<gene>
    <name evidence="6" type="ORF">AABB81_14135</name>
</gene>
<keyword evidence="3" id="KW-0804">Transcription</keyword>
<dbReference type="InterPro" id="IPR001387">
    <property type="entry name" value="Cro/C1-type_HTH"/>
</dbReference>
<evidence type="ECO:0000256" key="3">
    <source>
        <dbReference type="ARBA" id="ARBA00023163"/>
    </source>
</evidence>
<dbReference type="PROSITE" id="PS50943">
    <property type="entry name" value="HTH_CROC1"/>
    <property type="match status" value="1"/>
</dbReference>
<dbReference type="EMBL" id="JBCDNA010000003">
    <property type="protein sequence ID" value="MEL4457044.1"/>
    <property type="molecule type" value="Genomic_DNA"/>
</dbReference>
<name>A0ABU9L3R7_9FLAO</name>
<dbReference type="Pfam" id="PF13377">
    <property type="entry name" value="Peripla_BP_3"/>
    <property type="match status" value="1"/>
</dbReference>
<protein>
    <submittedName>
        <fullName evidence="6">LacI family DNA-binding transcriptional regulator</fullName>
    </submittedName>
</protein>
<dbReference type="InterPro" id="IPR010982">
    <property type="entry name" value="Lambda_DNA-bd_dom_sf"/>
</dbReference>
<dbReference type="SMART" id="SM00354">
    <property type="entry name" value="HTH_LACI"/>
    <property type="match status" value="1"/>
</dbReference>
<dbReference type="PANTHER" id="PTHR30146">
    <property type="entry name" value="LACI-RELATED TRANSCRIPTIONAL REPRESSOR"/>
    <property type="match status" value="1"/>
</dbReference>
<dbReference type="CDD" id="cd01392">
    <property type="entry name" value="HTH_LacI"/>
    <property type="match status" value="1"/>
</dbReference>
<organism evidence="6 7">
    <name type="scientific">Lutimonas vermicola</name>
    <dbReference type="NCBI Taxonomy" id="414288"/>
    <lineage>
        <taxon>Bacteria</taxon>
        <taxon>Pseudomonadati</taxon>
        <taxon>Bacteroidota</taxon>
        <taxon>Flavobacteriia</taxon>
        <taxon>Flavobacteriales</taxon>
        <taxon>Flavobacteriaceae</taxon>
        <taxon>Lutimonas</taxon>
    </lineage>
</organism>
<comment type="caution">
    <text evidence="6">The sequence shown here is derived from an EMBL/GenBank/DDBJ whole genome shotgun (WGS) entry which is preliminary data.</text>
</comment>
<keyword evidence="2 6" id="KW-0238">DNA-binding</keyword>
<dbReference type="Gene3D" id="1.10.260.40">
    <property type="entry name" value="lambda repressor-like DNA-binding domains"/>
    <property type="match status" value="1"/>
</dbReference>
<dbReference type="InterPro" id="IPR028082">
    <property type="entry name" value="Peripla_BP_I"/>
</dbReference>
<dbReference type="RefSeq" id="WP_342161205.1">
    <property type="nucleotide sequence ID" value="NZ_JBCDNA010000003.1"/>
</dbReference>
<dbReference type="PANTHER" id="PTHR30146:SF109">
    <property type="entry name" value="HTH-TYPE TRANSCRIPTIONAL REGULATOR GALS"/>
    <property type="match status" value="1"/>
</dbReference>
<dbReference type="PROSITE" id="PS50932">
    <property type="entry name" value="HTH_LACI_2"/>
    <property type="match status" value="1"/>
</dbReference>
<dbReference type="Pfam" id="PF00356">
    <property type="entry name" value="LacI"/>
    <property type="match status" value="1"/>
</dbReference>